<organism evidence="3 4">
    <name type="scientific">Besnoitia besnoiti</name>
    <name type="common">Apicomplexan protozoan</name>
    <dbReference type="NCBI Taxonomy" id="94643"/>
    <lineage>
        <taxon>Eukaryota</taxon>
        <taxon>Sar</taxon>
        <taxon>Alveolata</taxon>
        <taxon>Apicomplexa</taxon>
        <taxon>Conoidasida</taxon>
        <taxon>Coccidia</taxon>
        <taxon>Eucoccidiorida</taxon>
        <taxon>Eimeriorina</taxon>
        <taxon>Sarcocystidae</taxon>
        <taxon>Besnoitia</taxon>
    </lineage>
</organism>
<dbReference type="Pfam" id="PF26188">
    <property type="entry name" value="RESC6"/>
    <property type="match status" value="1"/>
</dbReference>
<feature type="region of interest" description="Disordered" evidence="1">
    <location>
        <begin position="193"/>
        <end position="222"/>
    </location>
</feature>
<dbReference type="GeneID" id="40307730"/>
<gene>
    <name evidence="3" type="ORF">BESB_026780</name>
</gene>
<evidence type="ECO:0000313" key="4">
    <source>
        <dbReference type="Proteomes" id="UP000224006"/>
    </source>
</evidence>
<dbReference type="EMBL" id="NWUJ01000014">
    <property type="protein sequence ID" value="PFH31704.1"/>
    <property type="molecule type" value="Genomic_DNA"/>
</dbReference>
<name>A0A2A9M3A5_BESBE</name>
<accession>A0A2A9M3A5</accession>
<evidence type="ECO:0000313" key="3">
    <source>
        <dbReference type="EMBL" id="PFH31704.1"/>
    </source>
</evidence>
<evidence type="ECO:0000256" key="1">
    <source>
        <dbReference type="SAM" id="MobiDB-lite"/>
    </source>
</evidence>
<feature type="compositionally biased region" description="Polar residues" evidence="1">
    <location>
        <begin position="910"/>
        <end position="927"/>
    </location>
</feature>
<dbReference type="OrthoDB" id="330979at2759"/>
<dbReference type="Proteomes" id="UP000224006">
    <property type="component" value="Unassembled WGS sequence"/>
</dbReference>
<keyword evidence="4" id="KW-1185">Reference proteome</keyword>
<feature type="domain" description="RNA-editing substrate-binding complex 6 protein" evidence="2">
    <location>
        <begin position="499"/>
        <end position="612"/>
    </location>
</feature>
<dbReference type="InterPro" id="IPR058917">
    <property type="entry name" value="RESC6_dom"/>
</dbReference>
<feature type="region of interest" description="Disordered" evidence="1">
    <location>
        <begin position="898"/>
        <end position="973"/>
    </location>
</feature>
<feature type="compositionally biased region" description="Basic and acidic residues" evidence="1">
    <location>
        <begin position="391"/>
        <end position="408"/>
    </location>
</feature>
<dbReference type="KEGG" id="bbes:BESB_026780"/>
<feature type="region of interest" description="Disordered" evidence="1">
    <location>
        <begin position="1381"/>
        <end position="1400"/>
    </location>
</feature>
<proteinExistence type="predicted"/>
<dbReference type="VEuPathDB" id="ToxoDB:BESB_026780"/>
<feature type="compositionally biased region" description="Basic and acidic residues" evidence="1">
    <location>
        <begin position="703"/>
        <end position="718"/>
    </location>
</feature>
<evidence type="ECO:0000259" key="2">
    <source>
        <dbReference type="Pfam" id="PF26188"/>
    </source>
</evidence>
<feature type="compositionally biased region" description="Polar residues" evidence="1">
    <location>
        <begin position="1386"/>
        <end position="1398"/>
    </location>
</feature>
<reference evidence="3 4" key="1">
    <citation type="submission" date="2017-09" db="EMBL/GenBank/DDBJ databases">
        <title>Genome sequencing of Besnoitia besnoiti strain Bb-Ger1.</title>
        <authorList>
            <person name="Schares G."/>
            <person name="Venepally P."/>
            <person name="Lorenzi H.A."/>
        </authorList>
    </citation>
    <scope>NUCLEOTIDE SEQUENCE [LARGE SCALE GENOMIC DNA]</scope>
    <source>
        <strain evidence="3 4">Bb-Ger1</strain>
    </source>
</reference>
<feature type="region of interest" description="Disordered" evidence="1">
    <location>
        <begin position="697"/>
        <end position="761"/>
    </location>
</feature>
<protein>
    <recommendedName>
        <fullName evidence="2">RNA-editing substrate-binding complex 6 protein domain-containing protein</fullName>
    </recommendedName>
</protein>
<dbReference type="RefSeq" id="XP_029215713.1">
    <property type="nucleotide sequence ID" value="XM_029361358.1"/>
</dbReference>
<comment type="caution">
    <text evidence="3">The sequence shown here is derived from an EMBL/GenBank/DDBJ whole genome shotgun (WGS) entry which is preliminary data.</text>
</comment>
<feature type="region of interest" description="Disordered" evidence="1">
    <location>
        <begin position="385"/>
        <end position="410"/>
    </location>
</feature>
<feature type="region of interest" description="Disordered" evidence="1">
    <location>
        <begin position="1604"/>
        <end position="1644"/>
    </location>
</feature>
<sequence>MASLCLGCARLQAPLLPPRLPSGLAPPPTRLCSSPLPPANHSLSPVCSSRLRGTSPPLAAANKPAEKGGVIKRRPLALAETSGHQAIHDAGRDVLRAGGGAWRFAVSLCEPGCTPVPSPLHRGRRGDTCLLRMPTLTSGELGRLLAVQGQRRSVVSLMQLLRKKKKKNGVAQPRKKVQYIRTPDPLLTAAKNRDISHGGTRRGASASKLAPPFSSRPPAEDELEPFILNDVHEREFAVRREERSSEQLPLDSGDSFAGVSCRRFDAIAGKVLQVSTAAGGERRSIRLENDRGGVIPSASTTAHVQLRHLAQMRSVKHLASYLLQFSKTLPASNSAEAYTAVLRRLEISACLMDCEDIRRAAAAVANFRRGRNVVHAASDDPLLRPLSAARRGPETRRERRRKDERCEGDGADLLAHGDRRVTGAFREPLAVERETDDALREAEDKVVAALMKRAAETLDEATPLRTACRLLALFAVCFRVFYLPFYAAFSLKFSQQHLRASGQELADVAHAFASLHLKDGHLFESVATASASILSTFSPTHLSRLLLSFALVGLSCESLFLRAATHIARLSTRFSAEEVGHLAFAYARFRLCTPQLQTVLTARVPDIVPCLPSPQLAELVISARQLRIPLSLELQAQIAEYLDFCALDWELFGAVLSALSPMPALPLSFWQDATTECCSRLLLPLASRGALAEYDFRGNSPEKANEPVREQRDFDCHTGAKAGATRGPDSSVRPEAPWGGDVDSPPLTPSAATGPSSDSQPSAVAAAAAAAAASSPLRPLVSPIPPASALVDCFVSFSSLFSDALSGAKTAPPDVRVSVSTALVAIARSLCSPPNGTAGDEQTGPRLAASSVASPERIGEGARAPVETLLPADVARLYRALRGGVRTAWDVERRHWAEESSSDEPWHGQTLGSAASQDGNSMRNPSAHQGPEIKSGEAASARDGTESSPMPLEGHTTVDCERGTQGAHQPREVTDFTHMRSNRQHLLSGAHRDSLWIDAQVNSLLCLSEVRDRQRLSAACNAATRGLSQSEENSQMCLSREGDALRATRRDRGKLEGTPYGFVPHEDADAELRVADLWMHSVVARASHTLPSVASDRDAGGELDLQNGHVEFLASRALLGAAKSLMSDAVQEESILALEMGLLRRYLSLDPKAFSLSQLLAITYSLISLYPPPPQCILSSASKLSNAVSRSASPLHRVNSASCSVAGSGEESKPQLRRSLTPASWGAGAFLRVACQRLASALCSVQKKEGVREDDAARAIQYLPFLPQFVVRSFVVHHYPDVPLWPLPSPAANALGDAIRSPDNVSARGRRQSLVSFTSPVVAAEVEKLLEKDGIDFSANYVEGPFSVLGVENSAPIAYLFLAPDCYQLRPLAARPRLAGGREAGSQHNECSGGTHHQWSGVCPSRQKAALGASRRSEEHFGVAVDIPAESGRLDKQRDAIFFSWDHAPVSGPRGLGGGRLRFALERYQLRLAREAQFARAAVRLAVLGIIRRLFRQSASDSQLLQGKLGMETQQKTSKTPQELQARAHVPTTFLLMARFLERGSDLAVVCVASGADAAATMAASTGAIVKNAGCGLVADEVPLSFHKCCAVPVASRVCGGHLHRSQSENQGASGTPELQRIDSQEQRVGTSGEAAPRTEAGTGLTPWFQREAPDFWICLPLSDCSNQAFSYRGIGLKVSGPSAAFRVVLALRRRACLVH</sequence>